<name>A0A4R5UD44_9GAMM</name>
<dbReference type="AlphaFoldDB" id="A0A4R5UD44"/>
<dbReference type="EMBL" id="SMTG01000002">
    <property type="protein sequence ID" value="TDK33036.1"/>
    <property type="molecule type" value="Genomic_DNA"/>
</dbReference>
<dbReference type="Proteomes" id="UP000295543">
    <property type="component" value="Unassembled WGS sequence"/>
</dbReference>
<keyword evidence="2" id="KW-1185">Reference proteome</keyword>
<accession>A0A4R5UD44</accession>
<dbReference type="OrthoDB" id="6025318at2"/>
<sequence>MRTTVVGLVTPHLLRVVDLAHEAQKGVNVRFHLQDAVTRSMAELADQFNASTLAAAYVEGLENAADRAPRAQTDYVGVLQTAAETARRLGRV</sequence>
<reference evidence="1 2" key="1">
    <citation type="submission" date="2019-03" db="EMBL/GenBank/DDBJ databases">
        <title>Luteimonas zhaokaii sp.nov., isolated from the rectal contents of Plateau pika in Yushu, Qinghai Province, China.</title>
        <authorList>
            <person name="Zhang G."/>
        </authorList>
    </citation>
    <scope>NUCLEOTIDE SEQUENCE [LARGE SCALE GENOMIC DNA]</scope>
    <source>
        <strain evidence="1 2">THG-MD21</strain>
    </source>
</reference>
<organism evidence="1 2">
    <name type="scientific">Luteimonas terrae</name>
    <dbReference type="NCBI Taxonomy" id="1530191"/>
    <lineage>
        <taxon>Bacteria</taxon>
        <taxon>Pseudomonadati</taxon>
        <taxon>Pseudomonadota</taxon>
        <taxon>Gammaproteobacteria</taxon>
        <taxon>Lysobacterales</taxon>
        <taxon>Lysobacteraceae</taxon>
        <taxon>Luteimonas</taxon>
    </lineage>
</organism>
<dbReference type="RefSeq" id="WP_133392546.1">
    <property type="nucleotide sequence ID" value="NZ_SMTG01000002.1"/>
</dbReference>
<comment type="caution">
    <text evidence="1">The sequence shown here is derived from an EMBL/GenBank/DDBJ whole genome shotgun (WGS) entry which is preliminary data.</text>
</comment>
<proteinExistence type="predicted"/>
<gene>
    <name evidence="1" type="ORF">E2F49_03015</name>
</gene>
<protein>
    <submittedName>
        <fullName evidence="1">Uncharacterized protein</fullName>
    </submittedName>
</protein>
<evidence type="ECO:0000313" key="1">
    <source>
        <dbReference type="EMBL" id="TDK33036.1"/>
    </source>
</evidence>
<evidence type="ECO:0000313" key="2">
    <source>
        <dbReference type="Proteomes" id="UP000295543"/>
    </source>
</evidence>